<proteinExistence type="predicted"/>
<dbReference type="Proteomes" id="UP000095280">
    <property type="component" value="Unplaced"/>
</dbReference>
<keyword evidence="1" id="KW-0175">Coiled coil</keyword>
<evidence type="ECO:0000256" key="2">
    <source>
        <dbReference type="SAM" id="MobiDB-lite"/>
    </source>
</evidence>
<protein>
    <submittedName>
        <fullName evidence="4">PH domain-containing protein</fullName>
    </submittedName>
</protein>
<dbReference type="WBParaSite" id="maker-unitig_32353-snap-gene-0.3-mRNA-1">
    <property type="protein sequence ID" value="maker-unitig_32353-snap-gene-0.3-mRNA-1"/>
    <property type="gene ID" value="maker-unitig_32353-snap-gene-0.3"/>
</dbReference>
<feature type="compositionally biased region" description="Basic and acidic residues" evidence="2">
    <location>
        <begin position="390"/>
        <end position="400"/>
    </location>
</feature>
<reference evidence="4" key="1">
    <citation type="submission" date="2016-11" db="UniProtKB">
        <authorList>
            <consortium name="WormBaseParasite"/>
        </authorList>
    </citation>
    <scope>IDENTIFICATION</scope>
</reference>
<accession>A0A1I8FF84</accession>
<dbReference type="AlphaFoldDB" id="A0A1I8FF84"/>
<evidence type="ECO:0000313" key="3">
    <source>
        <dbReference type="Proteomes" id="UP000095280"/>
    </source>
</evidence>
<evidence type="ECO:0000313" key="4">
    <source>
        <dbReference type="WBParaSite" id="maker-unitig_32353-snap-gene-0.3-mRNA-1"/>
    </source>
</evidence>
<name>A0A1I8FF84_9PLAT</name>
<feature type="region of interest" description="Disordered" evidence="2">
    <location>
        <begin position="741"/>
        <end position="772"/>
    </location>
</feature>
<keyword evidence="3" id="KW-1185">Reference proteome</keyword>
<feature type="region of interest" description="Disordered" evidence="2">
    <location>
        <begin position="562"/>
        <end position="601"/>
    </location>
</feature>
<feature type="compositionally biased region" description="Gly residues" evidence="2">
    <location>
        <begin position="80"/>
        <end position="89"/>
    </location>
</feature>
<feature type="region of interest" description="Disordered" evidence="2">
    <location>
        <begin position="382"/>
        <end position="443"/>
    </location>
</feature>
<organism evidence="3 4">
    <name type="scientific">Macrostomum lignano</name>
    <dbReference type="NCBI Taxonomy" id="282301"/>
    <lineage>
        <taxon>Eukaryota</taxon>
        <taxon>Metazoa</taxon>
        <taxon>Spiralia</taxon>
        <taxon>Lophotrochozoa</taxon>
        <taxon>Platyhelminthes</taxon>
        <taxon>Rhabditophora</taxon>
        <taxon>Macrostomorpha</taxon>
        <taxon>Macrostomida</taxon>
        <taxon>Macrostomidae</taxon>
        <taxon>Macrostomum</taxon>
    </lineage>
</organism>
<feature type="region of interest" description="Disordered" evidence="2">
    <location>
        <begin position="76"/>
        <end position="116"/>
    </location>
</feature>
<sequence>KPGKVKLQAIGHRLGTCQQQLESACGTCSWWKRIYLQQTHEQVTLQLQLEAYQREVDEFRRLYTEAADRCRREARRLGEAAGGSGGSAEGGEDGPLKMPNPLQQSSSASQSELEPFSHLSADLTQRDQQLRQLEAQLAEQRRSTPSCCCLGCRRQARGAADVPAVHRRSEIGASAALGRRRLDWRPVRRGGGPNCRCGWPSRSGGLNASERRRPNWPERCRNAAEQLERWGGETGRLWRRIEEMRLTCDQIATRIDGVRVRAESLQETLAKESQRWVGERVSLQFASQQLRLVVDQWLDRFQGAVEEISSIKLESEENRPARQDELRATLQVIVDEIGKYKLRARAVWTGAAVHRERATRPAAPAPSAKRRFYQGFDERLFSGDGGSKSSEQKKPSEQAKPKPQMQLKPVAAPSGGSRSSPANNPELSASHVTASRPPVEQLGGRSNDFLAAAGIAVEMTGCLHFLYVPNPASFSRARQMRPTRGVARASRRRCRRPLLLTVNRRSEESMGCPVEAPRDLQTDWRQLSRQRVTDINERVKSPSRWRGGHLALQSDRLASPAVPVPEQTQQLGPAPGQSLCSSREPPECPSVQPRRRASRLRCPQARSINADDAVAPRLGRASLAAAMQYTPACSWPTYGITKPVLEPLRPTATAGRSGAPHLNAWLFCSKQHAVLCARRPPAWVPVHNAGDGLSLMSPEKHGGNGMGETGPARGAAGRAGWNMCDFQVDLQAGGHVGAAAARSRERVHAGPAKLRSSRRGGLLAGNCGSEAQ</sequence>
<feature type="compositionally biased region" description="Low complexity" evidence="2">
    <location>
        <begin position="411"/>
        <end position="425"/>
    </location>
</feature>
<feature type="coiled-coil region" evidence="1">
    <location>
        <begin position="42"/>
        <end position="69"/>
    </location>
</feature>
<evidence type="ECO:0000256" key="1">
    <source>
        <dbReference type="SAM" id="Coils"/>
    </source>
</evidence>